<feature type="disulfide bond" evidence="19">
    <location>
        <begin position="126"/>
        <end position="129"/>
    </location>
</feature>
<keyword evidence="13" id="KW-0325">Glycoprotein</keyword>
<reference evidence="21" key="2">
    <citation type="submission" date="2025-08" db="UniProtKB">
        <authorList>
            <consortium name="Ensembl"/>
        </authorList>
    </citation>
    <scope>IDENTIFICATION</scope>
</reference>
<evidence type="ECO:0000256" key="16">
    <source>
        <dbReference type="ARBA" id="ARBA00024324"/>
    </source>
</evidence>
<keyword evidence="22" id="KW-1185">Reference proteome</keyword>
<dbReference type="Bgee" id="ENSLOCG00000006492">
    <property type="expression patterns" value="Expressed in pharyngeal gill and 8 other cell types or tissues"/>
</dbReference>
<evidence type="ECO:0000256" key="2">
    <source>
        <dbReference type="ARBA" id="ARBA00001913"/>
    </source>
</evidence>
<dbReference type="GO" id="GO:0004530">
    <property type="term" value="F:deoxyribonuclease I activity"/>
    <property type="evidence" value="ECO:0000318"/>
    <property type="project" value="GO_Central"/>
</dbReference>
<dbReference type="EMBL" id="AHAT01013600">
    <property type="status" value="NOT_ANNOTATED_CDS"/>
    <property type="molecule type" value="Genomic_DNA"/>
</dbReference>
<evidence type="ECO:0000256" key="5">
    <source>
        <dbReference type="ARBA" id="ARBA00004613"/>
    </source>
</evidence>
<comment type="subcellular location">
    <subcellularLocation>
        <location evidence="4">Nucleus envelope</location>
    </subcellularLocation>
    <subcellularLocation>
        <location evidence="5">Secreted</location>
    </subcellularLocation>
    <subcellularLocation>
        <location evidence="16">Zymogen granule</location>
    </subcellularLocation>
</comment>
<dbReference type="SUPFAM" id="SSF56219">
    <property type="entry name" value="DNase I-like"/>
    <property type="match status" value="1"/>
</dbReference>
<dbReference type="OMA" id="DCSYASE"/>
<evidence type="ECO:0000256" key="17">
    <source>
        <dbReference type="PIRNR" id="PIRNR000988"/>
    </source>
</evidence>
<name>W5MHI9_LEPOC</name>
<dbReference type="PANTHER" id="PTHR11371">
    <property type="entry name" value="DEOXYRIBONUCLEASE"/>
    <property type="match status" value="1"/>
</dbReference>
<dbReference type="FunFam" id="3.60.10.10:FF:000035">
    <property type="entry name" value="Deoxyribonuclease"/>
    <property type="match status" value="1"/>
</dbReference>
<dbReference type="PANTHER" id="PTHR11371:SF29">
    <property type="entry name" value="DEOXYRIBONUCLEASE-1-LIKE 2"/>
    <property type="match status" value="1"/>
</dbReference>
<dbReference type="GO" id="GO:0005576">
    <property type="term" value="C:extracellular region"/>
    <property type="evidence" value="ECO:0007669"/>
    <property type="project" value="UniProtKB-SubCell"/>
</dbReference>
<dbReference type="CDD" id="cd10282">
    <property type="entry name" value="DNase1"/>
    <property type="match status" value="1"/>
</dbReference>
<keyword evidence="12 19" id="KW-1015">Disulfide bond</keyword>
<dbReference type="FunCoup" id="W5MHI9">
    <property type="interactions" value="612"/>
</dbReference>
<keyword evidence="11" id="KW-0106">Calcium</keyword>
<feature type="active site" evidence="18">
    <location>
        <position position="103"/>
    </location>
</feature>
<dbReference type="PIRSF" id="PIRSF000988">
    <property type="entry name" value="DNase_I_euk"/>
    <property type="match status" value="1"/>
</dbReference>
<keyword evidence="10 17" id="KW-0378">Hydrolase</keyword>
<evidence type="ECO:0000259" key="20">
    <source>
        <dbReference type="Pfam" id="PF03372"/>
    </source>
</evidence>
<evidence type="ECO:0000313" key="21">
    <source>
        <dbReference type="Ensembl" id="ENSLOCP00000007848.1"/>
    </source>
</evidence>
<keyword evidence="15" id="KW-0968">Cytoplasmic vesicle</keyword>
<evidence type="ECO:0000256" key="4">
    <source>
        <dbReference type="ARBA" id="ARBA00004259"/>
    </source>
</evidence>
<evidence type="ECO:0000313" key="22">
    <source>
        <dbReference type="Proteomes" id="UP000018468"/>
    </source>
</evidence>
<proteinExistence type="inferred from homology"/>
<comment type="catalytic activity">
    <reaction evidence="1">
        <text>Endonucleolytic cleavage to 5'-phosphodinucleotide and 5'-phosphooligonucleotide end-products.</text>
        <dbReference type="EC" id="3.1.21.1"/>
    </reaction>
</comment>
<feature type="domain" description="Endonuclease/exonuclease/phosphatase" evidence="20">
    <location>
        <begin position="29"/>
        <end position="277"/>
    </location>
</feature>
<keyword evidence="9 17" id="KW-0255">Endonuclease</keyword>
<dbReference type="InterPro" id="IPR036691">
    <property type="entry name" value="Endo/exonu/phosph_ase_sf"/>
</dbReference>
<evidence type="ECO:0000256" key="10">
    <source>
        <dbReference type="ARBA" id="ARBA00022801"/>
    </source>
</evidence>
<dbReference type="PRINTS" id="PR00130">
    <property type="entry name" value="DNASEI"/>
</dbReference>
<dbReference type="SMART" id="SM00476">
    <property type="entry name" value="DNaseIc"/>
    <property type="match status" value="1"/>
</dbReference>
<evidence type="ECO:0000256" key="19">
    <source>
        <dbReference type="PIRSR" id="PIRSR000988-2"/>
    </source>
</evidence>
<dbReference type="Proteomes" id="UP000018468">
    <property type="component" value="Linkage group LG13"/>
</dbReference>
<dbReference type="InterPro" id="IPR005135">
    <property type="entry name" value="Endo/exonuclease/phosphatase"/>
</dbReference>
<sequence>YRMLVRRLCTVGLLLIFVEVTTCSLLIGAFNIRAFGNKKVSNATLLDIIVKTVQRYDLVLIQEVRDSDLSATTSLMEALNRGSSPHVYRHIISEPLGRSSYKERYLFIYRDETVSVVESFQYDDGCEPCGTDTFNREPFVVMFSSPHSVVQEFVLIPQHTSPEAAVKEIDALYDVAAHVRNIWNTDNILLLGDFNADCGYVQRSDWARIRLYTDPRYSWLLDTGIDTTVTNTICTYDRIVASGTDMMKGVVPGSATVFDFMTTYGLSQAMALAVSDHYPVEVQLK</sequence>
<comment type="similarity">
    <text evidence="6 17">Belongs to the DNase I family.</text>
</comment>
<comment type="cofactor">
    <cofactor evidence="2">
        <name>Ca(2+)</name>
        <dbReference type="ChEBI" id="CHEBI:29108"/>
    </cofactor>
</comment>
<feature type="disulfide bond" description="Essential for enzymatic activity" evidence="19">
    <location>
        <begin position="198"/>
        <end position="234"/>
    </location>
</feature>
<dbReference type="HOGENOM" id="CLU_043335_2_1_1"/>
<keyword evidence="8 17" id="KW-0540">Nuclease</keyword>
<dbReference type="GO" id="GO:0042588">
    <property type="term" value="C:zymogen granule"/>
    <property type="evidence" value="ECO:0007669"/>
    <property type="project" value="UniProtKB-SubCell"/>
</dbReference>
<dbReference type="InterPro" id="IPR018057">
    <property type="entry name" value="Deoxyribonuclease-1_AS"/>
</dbReference>
<evidence type="ECO:0000256" key="11">
    <source>
        <dbReference type="ARBA" id="ARBA00022837"/>
    </source>
</evidence>
<dbReference type="InterPro" id="IPR016202">
    <property type="entry name" value="DNase_I"/>
</dbReference>
<keyword evidence="7" id="KW-0964">Secreted</keyword>
<comment type="cofactor">
    <cofactor evidence="3">
        <name>Mg(2+)</name>
        <dbReference type="ChEBI" id="CHEBI:18420"/>
    </cofactor>
</comment>
<dbReference type="STRING" id="7918.ENSLOCP00000007848"/>
<dbReference type="GeneTree" id="ENSGT00950000182846"/>
<evidence type="ECO:0000256" key="9">
    <source>
        <dbReference type="ARBA" id="ARBA00022759"/>
    </source>
</evidence>
<accession>W5MHI9</accession>
<reference evidence="22" key="1">
    <citation type="submission" date="2011-12" db="EMBL/GenBank/DDBJ databases">
        <title>The Draft Genome of Lepisosteus oculatus.</title>
        <authorList>
            <consortium name="The Broad Institute Genome Assembly &amp; Analysis Group"/>
            <consortium name="Computational R&amp;D Group"/>
            <consortium name="and Sequencing Platform"/>
            <person name="Di Palma F."/>
            <person name="Alfoldi J."/>
            <person name="Johnson J."/>
            <person name="Berlin A."/>
            <person name="Gnerre S."/>
            <person name="Jaffe D."/>
            <person name="MacCallum I."/>
            <person name="Young S."/>
            <person name="Walker B.J."/>
            <person name="Lander E.S."/>
            <person name="Lindblad-Toh K."/>
        </authorList>
    </citation>
    <scope>NUCLEOTIDE SEQUENCE [LARGE SCALE GENOMIC DNA]</scope>
</reference>
<dbReference type="GO" id="GO:0003677">
    <property type="term" value="F:DNA binding"/>
    <property type="evidence" value="ECO:0000318"/>
    <property type="project" value="GO_Central"/>
</dbReference>
<organism evidence="21 22">
    <name type="scientific">Lepisosteus oculatus</name>
    <name type="common">Spotted gar</name>
    <dbReference type="NCBI Taxonomy" id="7918"/>
    <lineage>
        <taxon>Eukaryota</taxon>
        <taxon>Metazoa</taxon>
        <taxon>Chordata</taxon>
        <taxon>Craniata</taxon>
        <taxon>Vertebrata</taxon>
        <taxon>Euteleostomi</taxon>
        <taxon>Actinopterygii</taxon>
        <taxon>Neopterygii</taxon>
        <taxon>Holostei</taxon>
        <taxon>Semionotiformes</taxon>
        <taxon>Lepisosteidae</taxon>
        <taxon>Lepisosteus</taxon>
    </lineage>
</organism>
<evidence type="ECO:0000256" key="1">
    <source>
        <dbReference type="ARBA" id="ARBA00000688"/>
    </source>
</evidence>
<evidence type="ECO:0000256" key="3">
    <source>
        <dbReference type="ARBA" id="ARBA00001946"/>
    </source>
</evidence>
<dbReference type="eggNOG" id="ENOG502QQFT">
    <property type="taxonomic scope" value="Eukaryota"/>
</dbReference>
<evidence type="ECO:0000256" key="15">
    <source>
        <dbReference type="ARBA" id="ARBA00023329"/>
    </source>
</evidence>
<evidence type="ECO:0000256" key="7">
    <source>
        <dbReference type="ARBA" id="ARBA00022525"/>
    </source>
</evidence>
<dbReference type="GO" id="GO:0005635">
    <property type="term" value="C:nuclear envelope"/>
    <property type="evidence" value="ECO:0007669"/>
    <property type="project" value="UniProtKB-SubCell"/>
</dbReference>
<dbReference type="Gene3D" id="3.60.10.10">
    <property type="entry name" value="Endonuclease/exonuclease/phosphatase"/>
    <property type="match status" value="1"/>
</dbReference>
<evidence type="ECO:0000256" key="18">
    <source>
        <dbReference type="PIRSR" id="PIRSR000988-1"/>
    </source>
</evidence>
<dbReference type="Ensembl" id="ENSLOCT00000007858.1">
    <property type="protein sequence ID" value="ENSLOCP00000007848.1"/>
    <property type="gene ID" value="ENSLOCG00000006492.1"/>
</dbReference>
<dbReference type="PROSITE" id="PS00919">
    <property type="entry name" value="DNASE_I_1"/>
    <property type="match status" value="1"/>
</dbReference>
<evidence type="ECO:0000256" key="14">
    <source>
        <dbReference type="ARBA" id="ARBA00023242"/>
    </source>
</evidence>
<protein>
    <recommendedName>
        <fullName evidence="17">Deoxyribonuclease</fullName>
    </recommendedName>
</protein>
<evidence type="ECO:0000256" key="6">
    <source>
        <dbReference type="ARBA" id="ARBA00007359"/>
    </source>
</evidence>
<dbReference type="InParanoid" id="W5MHI9"/>
<dbReference type="AlphaFoldDB" id="W5MHI9"/>
<evidence type="ECO:0000256" key="13">
    <source>
        <dbReference type="ARBA" id="ARBA00023180"/>
    </source>
</evidence>
<dbReference type="GO" id="GO:0005634">
    <property type="term" value="C:nucleus"/>
    <property type="evidence" value="ECO:0000318"/>
    <property type="project" value="GO_Central"/>
</dbReference>
<dbReference type="GO" id="GO:0006308">
    <property type="term" value="P:DNA catabolic process"/>
    <property type="evidence" value="ECO:0000318"/>
    <property type="project" value="GO_Central"/>
</dbReference>
<evidence type="ECO:0000256" key="8">
    <source>
        <dbReference type="ARBA" id="ARBA00022722"/>
    </source>
</evidence>
<feature type="active site" evidence="18">
    <location>
        <position position="159"/>
    </location>
</feature>
<reference evidence="21" key="3">
    <citation type="submission" date="2025-09" db="UniProtKB">
        <authorList>
            <consortium name="Ensembl"/>
        </authorList>
    </citation>
    <scope>IDENTIFICATION</scope>
</reference>
<keyword evidence="14" id="KW-0539">Nucleus</keyword>
<evidence type="ECO:0000256" key="12">
    <source>
        <dbReference type="ARBA" id="ARBA00023157"/>
    </source>
</evidence>
<dbReference type="Pfam" id="PF03372">
    <property type="entry name" value="Exo_endo_phos"/>
    <property type="match status" value="1"/>
</dbReference>